<dbReference type="PROSITE" id="PS50082">
    <property type="entry name" value="WD_REPEATS_2"/>
    <property type="match status" value="3"/>
</dbReference>
<feature type="compositionally biased region" description="Basic and acidic residues" evidence="4">
    <location>
        <begin position="107"/>
        <end position="117"/>
    </location>
</feature>
<feature type="repeat" description="WD" evidence="3">
    <location>
        <begin position="392"/>
        <end position="433"/>
    </location>
</feature>
<dbReference type="InterPro" id="IPR019775">
    <property type="entry name" value="WD40_repeat_CS"/>
</dbReference>
<dbReference type="InterPro" id="IPR015943">
    <property type="entry name" value="WD40/YVTN_repeat-like_dom_sf"/>
</dbReference>
<dbReference type="PROSITE" id="PS00678">
    <property type="entry name" value="WD_REPEATS_1"/>
    <property type="match status" value="1"/>
</dbReference>
<evidence type="ECO:0000256" key="1">
    <source>
        <dbReference type="ARBA" id="ARBA00022574"/>
    </source>
</evidence>
<dbReference type="SMART" id="SM00320">
    <property type="entry name" value="WD40"/>
    <property type="match status" value="4"/>
</dbReference>
<dbReference type="GO" id="GO:0071013">
    <property type="term" value="C:catalytic step 2 spliceosome"/>
    <property type="evidence" value="ECO:0007669"/>
    <property type="project" value="InterPro"/>
</dbReference>
<keyword evidence="2" id="KW-0677">Repeat</keyword>
<dbReference type="GO" id="GO:0003729">
    <property type="term" value="F:mRNA binding"/>
    <property type="evidence" value="ECO:0007669"/>
    <property type="project" value="TreeGrafter"/>
</dbReference>
<comment type="caution">
    <text evidence="5">The sequence shown here is derived from an EMBL/GenBank/DDBJ whole genome shotgun (WGS) entry which is preliminary data.</text>
</comment>
<dbReference type="EMBL" id="BDIP01000219">
    <property type="protein sequence ID" value="GIQ80680.1"/>
    <property type="molecule type" value="Genomic_DNA"/>
</dbReference>
<dbReference type="InterPro" id="IPR036322">
    <property type="entry name" value="WD40_repeat_dom_sf"/>
</dbReference>
<evidence type="ECO:0000256" key="4">
    <source>
        <dbReference type="SAM" id="MobiDB-lite"/>
    </source>
</evidence>
<protein>
    <submittedName>
        <fullName evidence="5">Uncharacterized protein</fullName>
    </submittedName>
</protein>
<dbReference type="SUPFAM" id="SSF50978">
    <property type="entry name" value="WD40 repeat-like"/>
    <property type="match status" value="1"/>
</dbReference>
<evidence type="ECO:0000256" key="3">
    <source>
        <dbReference type="PROSITE-ProRule" id="PRU00221"/>
    </source>
</evidence>
<dbReference type="GO" id="GO:0000398">
    <property type="term" value="P:mRNA splicing, via spliceosome"/>
    <property type="evidence" value="ECO:0007669"/>
    <property type="project" value="InterPro"/>
</dbReference>
<name>A0A9K3CQY3_9EUKA</name>
<dbReference type="PANTHER" id="PTHR43979:SF1">
    <property type="entry name" value="PRE-MRNA-PROCESSING FACTOR 17"/>
    <property type="match status" value="1"/>
</dbReference>
<dbReference type="PANTHER" id="PTHR43979">
    <property type="entry name" value="PRE-MRNA-PROCESSING FACTOR 17"/>
    <property type="match status" value="1"/>
</dbReference>
<feature type="region of interest" description="Disordered" evidence="4">
    <location>
        <begin position="97"/>
        <end position="125"/>
    </location>
</feature>
<keyword evidence="1 3" id="KW-0853">WD repeat</keyword>
<evidence type="ECO:0000256" key="2">
    <source>
        <dbReference type="ARBA" id="ARBA00022737"/>
    </source>
</evidence>
<accession>A0A9K3CQY3</accession>
<dbReference type="OrthoDB" id="10257301at2759"/>
<feature type="repeat" description="WD" evidence="3">
    <location>
        <begin position="225"/>
        <end position="261"/>
    </location>
</feature>
<dbReference type="Proteomes" id="UP000265618">
    <property type="component" value="Unassembled WGS sequence"/>
</dbReference>
<feature type="compositionally biased region" description="Basic residues" evidence="4">
    <location>
        <begin position="97"/>
        <end position="106"/>
    </location>
</feature>
<reference evidence="5 6" key="1">
    <citation type="journal article" date="2018" name="PLoS ONE">
        <title>The draft genome of Kipferlia bialata reveals reductive genome evolution in fornicate parasites.</title>
        <authorList>
            <person name="Tanifuji G."/>
            <person name="Takabayashi S."/>
            <person name="Kume K."/>
            <person name="Takagi M."/>
            <person name="Nakayama T."/>
            <person name="Kamikawa R."/>
            <person name="Inagaki Y."/>
            <person name="Hashimoto T."/>
        </authorList>
    </citation>
    <scope>NUCLEOTIDE SEQUENCE [LARGE SCALE GENOMIC DNA]</scope>
    <source>
        <strain evidence="5">NY0173</strain>
    </source>
</reference>
<keyword evidence="6" id="KW-1185">Reference proteome</keyword>
<dbReference type="PROSITE" id="PS50294">
    <property type="entry name" value="WD_REPEATS_REGION"/>
    <property type="match status" value="3"/>
</dbReference>
<gene>
    <name evidence="5" type="ORF">KIPB_001514</name>
</gene>
<sequence length="481" mass="53639">MGSIQCRVCEEVGNIRRNDPAIRSVFDCILEKLIASGAINVPVGHLAVVQEEVNPLNMQTAGYAASVTHAKHAVVAKHVKDAQAEFLFTEGVRNQARRQVAKKRRREKETGEKEDTGVKGGYNPFDTAEMAREAKRRAEDPTAEELAAVEQEAKDYDKRMEAEADERRRALEVEARPYSEWHNPAQYKALGRTYTQVPDAMQHVMPDDPTRVSATVPRHCCHTWVNAHPKGVSALVWAPKSGHMFVSGGMDGKVKLWDTSSTNVQDGIMGTMQNKSQKGLTGRFPCIRTFHGHTRPITSVIWSEDGTRLATAGFDRRVRIWNVAQGTCIAALSLNTKPQCLSFVPDDDSIIMVGGQNRMVGCWKIPSHEEEKQRTLAGEGALEISEEAYLQYRSHDAAVVAISWLQDRRHFVTSAEDKQLVMWEVNVPSPISEVSDPNQDVITSIVNHPVEQCYCVQSLSNSLIITHSSTPNYGLYGRMYK</sequence>
<dbReference type="PRINTS" id="PR00320">
    <property type="entry name" value="GPROTEINBRPT"/>
</dbReference>
<dbReference type="AlphaFoldDB" id="A0A9K3CQY3"/>
<dbReference type="Pfam" id="PF00400">
    <property type="entry name" value="WD40"/>
    <property type="match status" value="3"/>
</dbReference>
<organism evidence="5 6">
    <name type="scientific">Kipferlia bialata</name>
    <dbReference type="NCBI Taxonomy" id="797122"/>
    <lineage>
        <taxon>Eukaryota</taxon>
        <taxon>Metamonada</taxon>
        <taxon>Carpediemonas-like organisms</taxon>
        <taxon>Kipferlia</taxon>
    </lineage>
</organism>
<dbReference type="Gene3D" id="2.130.10.10">
    <property type="entry name" value="YVTN repeat-like/Quinoprotein amine dehydrogenase"/>
    <property type="match status" value="1"/>
</dbReference>
<evidence type="ECO:0000313" key="5">
    <source>
        <dbReference type="EMBL" id="GIQ80680.1"/>
    </source>
</evidence>
<dbReference type="InterPro" id="IPR020472">
    <property type="entry name" value="WD40_PAC1"/>
</dbReference>
<feature type="repeat" description="WD" evidence="3">
    <location>
        <begin position="290"/>
        <end position="331"/>
    </location>
</feature>
<dbReference type="InterPro" id="IPR001680">
    <property type="entry name" value="WD40_rpt"/>
</dbReference>
<feature type="non-terminal residue" evidence="5">
    <location>
        <position position="1"/>
    </location>
</feature>
<dbReference type="InterPro" id="IPR032847">
    <property type="entry name" value="PRPF17"/>
</dbReference>
<proteinExistence type="predicted"/>
<evidence type="ECO:0000313" key="6">
    <source>
        <dbReference type="Proteomes" id="UP000265618"/>
    </source>
</evidence>